<reference evidence="1 2" key="1">
    <citation type="journal article" date="2022" name="Hortic Res">
        <title>A haplotype resolved chromosomal level avocado genome allows analysis of novel avocado genes.</title>
        <authorList>
            <person name="Nath O."/>
            <person name="Fletcher S.J."/>
            <person name="Hayward A."/>
            <person name="Shaw L.M."/>
            <person name="Masouleh A.K."/>
            <person name="Furtado A."/>
            <person name="Henry R.J."/>
            <person name="Mitter N."/>
        </authorList>
    </citation>
    <scope>NUCLEOTIDE SEQUENCE [LARGE SCALE GENOMIC DNA]</scope>
    <source>
        <strain evidence="2">cv. Hass</strain>
    </source>
</reference>
<protein>
    <submittedName>
        <fullName evidence="1">Uncharacterized protein</fullName>
    </submittedName>
</protein>
<evidence type="ECO:0000313" key="1">
    <source>
        <dbReference type="EMBL" id="KAJ8643407.1"/>
    </source>
</evidence>
<sequence length="179" mass="20638">MAEAIISLLIKTLGSPLLEKIGPIYRVKKELNNLRSTFTAIQAVLKDAEEQQWTSNTIRDWLDKLVDVAYEVGDILDEFSTEDLRRRVEIHNSTTKKVRDFFTPSTNPVAFKWKMSNKVREVAERLDVIAKEKSNFNLRHEDDVERHKEAGASILMSYVGGLSFKKKLWIMSLVVLKKD</sequence>
<proteinExistence type="predicted"/>
<accession>A0ACC2MC94</accession>
<dbReference type="EMBL" id="CM056810">
    <property type="protein sequence ID" value="KAJ8643407.1"/>
    <property type="molecule type" value="Genomic_DNA"/>
</dbReference>
<gene>
    <name evidence="1" type="ORF">MRB53_005155</name>
</gene>
<comment type="caution">
    <text evidence="1">The sequence shown here is derived from an EMBL/GenBank/DDBJ whole genome shotgun (WGS) entry which is preliminary data.</text>
</comment>
<dbReference type="Proteomes" id="UP001234297">
    <property type="component" value="Chromosome 2"/>
</dbReference>
<evidence type="ECO:0000313" key="2">
    <source>
        <dbReference type="Proteomes" id="UP001234297"/>
    </source>
</evidence>
<organism evidence="1 2">
    <name type="scientific">Persea americana</name>
    <name type="common">Avocado</name>
    <dbReference type="NCBI Taxonomy" id="3435"/>
    <lineage>
        <taxon>Eukaryota</taxon>
        <taxon>Viridiplantae</taxon>
        <taxon>Streptophyta</taxon>
        <taxon>Embryophyta</taxon>
        <taxon>Tracheophyta</taxon>
        <taxon>Spermatophyta</taxon>
        <taxon>Magnoliopsida</taxon>
        <taxon>Magnoliidae</taxon>
        <taxon>Laurales</taxon>
        <taxon>Lauraceae</taxon>
        <taxon>Persea</taxon>
    </lineage>
</organism>
<name>A0ACC2MC94_PERAE</name>
<keyword evidence="2" id="KW-1185">Reference proteome</keyword>